<keyword evidence="1" id="KW-0812">Transmembrane</keyword>
<evidence type="ECO:0000256" key="1">
    <source>
        <dbReference type="SAM" id="Phobius"/>
    </source>
</evidence>
<feature type="transmembrane region" description="Helical" evidence="1">
    <location>
        <begin position="94"/>
        <end position="119"/>
    </location>
</feature>
<reference evidence="3" key="1">
    <citation type="journal article" date="2019" name="Int. J. Syst. Evol. Microbiol.">
        <title>The Global Catalogue of Microorganisms (GCM) 10K type strain sequencing project: providing services to taxonomists for standard genome sequencing and annotation.</title>
        <authorList>
            <consortium name="The Broad Institute Genomics Platform"/>
            <consortium name="The Broad Institute Genome Sequencing Center for Infectious Disease"/>
            <person name="Wu L."/>
            <person name="Ma J."/>
        </authorList>
    </citation>
    <scope>NUCLEOTIDE SEQUENCE [LARGE SCALE GENOMIC DNA]</scope>
    <source>
        <strain evidence="3">NBRC 111756</strain>
    </source>
</reference>
<accession>A0ABW2A4K6</accession>
<evidence type="ECO:0000313" key="2">
    <source>
        <dbReference type="EMBL" id="MFC6672321.1"/>
    </source>
</evidence>
<dbReference type="RefSeq" id="WP_379910767.1">
    <property type="nucleotide sequence ID" value="NZ_JBHSWE010000001.1"/>
</dbReference>
<proteinExistence type="predicted"/>
<protein>
    <submittedName>
        <fullName evidence="2">Uncharacterized protein</fullName>
    </submittedName>
</protein>
<gene>
    <name evidence="2" type="ORF">ACFQDL_21300</name>
</gene>
<organism evidence="2 3">
    <name type="scientific">Marinobacterium aestuariivivens</name>
    <dbReference type="NCBI Taxonomy" id="1698799"/>
    <lineage>
        <taxon>Bacteria</taxon>
        <taxon>Pseudomonadati</taxon>
        <taxon>Pseudomonadota</taxon>
        <taxon>Gammaproteobacteria</taxon>
        <taxon>Oceanospirillales</taxon>
        <taxon>Oceanospirillaceae</taxon>
        <taxon>Marinobacterium</taxon>
    </lineage>
</organism>
<keyword evidence="1" id="KW-0472">Membrane</keyword>
<comment type="caution">
    <text evidence="2">The sequence shown here is derived from an EMBL/GenBank/DDBJ whole genome shotgun (WGS) entry which is preliminary data.</text>
</comment>
<sequence length="154" mass="16026">MTDSPSAAPPATRLARRRTSSLAGWLLLLAAVGSCTAALTGWLPPAVPGALAWGAGLLLFRRLGRLQRVQVALMLGVGGSGLLVAAHQGQGWDYAIRGIAGSQGLIAMLVAVGFLRLIAAPGSGRQEELPRGRRALWQTLFGTHFSAPPSISRP</sequence>
<evidence type="ECO:0000313" key="3">
    <source>
        <dbReference type="Proteomes" id="UP001596422"/>
    </source>
</evidence>
<dbReference type="EMBL" id="JBHSWE010000001">
    <property type="protein sequence ID" value="MFC6672321.1"/>
    <property type="molecule type" value="Genomic_DNA"/>
</dbReference>
<feature type="transmembrane region" description="Helical" evidence="1">
    <location>
        <begin position="71"/>
        <end position="88"/>
    </location>
</feature>
<name>A0ABW2A4K6_9GAMM</name>
<keyword evidence="3" id="KW-1185">Reference proteome</keyword>
<keyword evidence="1" id="KW-1133">Transmembrane helix</keyword>
<dbReference type="Proteomes" id="UP001596422">
    <property type="component" value="Unassembled WGS sequence"/>
</dbReference>